<feature type="compositionally biased region" description="Low complexity" evidence="3">
    <location>
        <begin position="231"/>
        <end position="241"/>
    </location>
</feature>
<dbReference type="OMA" id="WYDNTWE"/>
<dbReference type="GO" id="GO:0140566">
    <property type="term" value="F:histone reader activity"/>
    <property type="evidence" value="ECO:0007669"/>
    <property type="project" value="InterPro"/>
</dbReference>
<evidence type="ECO:0000313" key="5">
    <source>
        <dbReference type="EMBL" id="EEB08746.1"/>
    </source>
</evidence>
<dbReference type="PROSITE" id="PS50013">
    <property type="entry name" value="CHROMO_2"/>
    <property type="match status" value="1"/>
</dbReference>
<dbReference type="RefSeq" id="XP_002175039.1">
    <property type="nucleotide sequence ID" value="XM_002175003.2"/>
</dbReference>
<dbReference type="Pfam" id="PF23340">
    <property type="entry name" value="Chp1_domII"/>
    <property type="match status" value="1"/>
</dbReference>
<feature type="compositionally biased region" description="Basic and acidic residues" evidence="3">
    <location>
        <begin position="76"/>
        <end position="96"/>
    </location>
</feature>
<feature type="compositionally biased region" description="Polar residues" evidence="3">
    <location>
        <begin position="571"/>
        <end position="582"/>
    </location>
</feature>
<dbReference type="InterPro" id="IPR012677">
    <property type="entry name" value="Nucleotide-bd_a/b_plait_sf"/>
</dbReference>
<dbReference type="InterPro" id="IPR016197">
    <property type="entry name" value="Chromo-like_dom_sf"/>
</dbReference>
<dbReference type="InterPro" id="IPR023779">
    <property type="entry name" value="Chromodomain_CS"/>
</dbReference>
<dbReference type="CDD" id="cd21545">
    <property type="entry name" value="SPOC_Chp1p"/>
    <property type="match status" value="1"/>
</dbReference>
<dbReference type="eggNOG" id="KOG1911">
    <property type="taxonomic scope" value="Eukaryota"/>
</dbReference>
<dbReference type="Pfam" id="PF00385">
    <property type="entry name" value="Chromo"/>
    <property type="match status" value="1"/>
</dbReference>
<dbReference type="InterPro" id="IPR049938">
    <property type="entry name" value="SPOC_Chp1p"/>
</dbReference>
<dbReference type="InterPro" id="IPR000504">
    <property type="entry name" value="RRM_dom"/>
</dbReference>
<feature type="compositionally biased region" description="Basic residues" evidence="3">
    <location>
        <begin position="267"/>
        <end position="285"/>
    </location>
</feature>
<feature type="region of interest" description="Disordered" evidence="3">
    <location>
        <begin position="74"/>
        <end position="295"/>
    </location>
</feature>
<dbReference type="GO" id="GO:0040029">
    <property type="term" value="P:epigenetic regulation of gene expression"/>
    <property type="evidence" value="ECO:0007669"/>
    <property type="project" value="UniProtKB-ARBA"/>
</dbReference>
<dbReference type="InterPro" id="IPR056341">
    <property type="entry name" value="Chp1_domII"/>
</dbReference>
<dbReference type="GO" id="GO:0042393">
    <property type="term" value="F:histone binding"/>
    <property type="evidence" value="ECO:0007669"/>
    <property type="project" value="InterPro"/>
</dbReference>
<proteinExistence type="predicted"/>
<organism evidence="5 7">
    <name type="scientific">Schizosaccharomyces japonicus (strain yFS275 / FY16936)</name>
    <name type="common">Fission yeast</name>
    <dbReference type="NCBI Taxonomy" id="402676"/>
    <lineage>
        <taxon>Eukaryota</taxon>
        <taxon>Fungi</taxon>
        <taxon>Dikarya</taxon>
        <taxon>Ascomycota</taxon>
        <taxon>Taphrinomycotina</taxon>
        <taxon>Schizosaccharomycetes</taxon>
        <taxon>Schizosaccharomycetales</taxon>
        <taxon>Schizosaccharomycetaceae</taxon>
        <taxon>Schizosaccharomyces</taxon>
    </lineage>
</organism>
<dbReference type="CDD" id="cd18636">
    <property type="entry name" value="CD_Chp1_like"/>
    <property type="match status" value="1"/>
</dbReference>
<name>B6K5E2_SCHJY</name>
<dbReference type="Gene3D" id="2.40.290.20">
    <property type="match status" value="1"/>
</dbReference>
<keyword evidence="2" id="KW-0539">Nucleus</keyword>
<evidence type="ECO:0000313" key="7">
    <source>
        <dbReference type="Proteomes" id="UP000001744"/>
    </source>
</evidence>
<feature type="region of interest" description="Disordered" evidence="3">
    <location>
        <begin position="415"/>
        <end position="611"/>
    </location>
</feature>
<feature type="compositionally biased region" description="Acidic residues" evidence="3">
    <location>
        <begin position="172"/>
        <end position="186"/>
    </location>
</feature>
<dbReference type="Proteomes" id="UP000001744">
    <property type="component" value="Unassembled WGS sequence"/>
</dbReference>
<keyword evidence="7" id="KW-1185">Reference proteome</keyword>
<dbReference type="InterPro" id="IPR000953">
    <property type="entry name" value="Chromo/chromo_shadow_dom"/>
</dbReference>
<dbReference type="SUPFAM" id="SSF54160">
    <property type="entry name" value="Chromo domain-like"/>
    <property type="match status" value="1"/>
</dbReference>
<dbReference type="Gene3D" id="2.40.50.40">
    <property type="match status" value="1"/>
</dbReference>
<dbReference type="InterPro" id="IPR023780">
    <property type="entry name" value="Chromo_domain"/>
</dbReference>
<dbReference type="GeneID" id="7050549"/>
<dbReference type="Pfam" id="PF00076">
    <property type="entry name" value="RRM_1"/>
    <property type="match status" value="1"/>
</dbReference>
<dbReference type="GO" id="GO:0005634">
    <property type="term" value="C:nucleus"/>
    <property type="evidence" value="ECO:0007669"/>
    <property type="project" value="UniProtKB-SubCell"/>
</dbReference>
<dbReference type="EMBL" id="KE651167">
    <property type="protein sequence ID" value="EEB08746.1"/>
    <property type="molecule type" value="Genomic_DNA"/>
</dbReference>
<dbReference type="GO" id="GO:0003723">
    <property type="term" value="F:RNA binding"/>
    <property type="evidence" value="ECO:0007669"/>
    <property type="project" value="InterPro"/>
</dbReference>
<dbReference type="InterPro" id="IPR035979">
    <property type="entry name" value="RBD_domain_sf"/>
</dbReference>
<feature type="compositionally biased region" description="Basic and acidic residues" evidence="3">
    <location>
        <begin position="455"/>
        <end position="465"/>
    </location>
</feature>
<gene>
    <name evidence="6" type="primary">chp1</name>
    <name evidence="5" type="ORF">SJAG_03916</name>
</gene>
<comment type="subcellular location">
    <subcellularLocation>
        <location evidence="1">Nucleus</location>
    </subcellularLocation>
</comment>
<dbReference type="STRING" id="402676.B6K5E2"/>
<dbReference type="CDD" id="cd00590">
    <property type="entry name" value="RRM_SF"/>
    <property type="match status" value="1"/>
</dbReference>
<feature type="compositionally biased region" description="Basic residues" evidence="3">
    <location>
        <begin position="548"/>
        <end position="564"/>
    </location>
</feature>
<dbReference type="OrthoDB" id="433924at2759"/>
<reference evidence="5 7" key="1">
    <citation type="journal article" date="2011" name="Science">
        <title>Comparative functional genomics of the fission yeasts.</title>
        <authorList>
            <person name="Rhind N."/>
            <person name="Chen Z."/>
            <person name="Yassour M."/>
            <person name="Thompson D.A."/>
            <person name="Haas B.J."/>
            <person name="Habib N."/>
            <person name="Wapinski I."/>
            <person name="Roy S."/>
            <person name="Lin M.F."/>
            <person name="Heiman D.I."/>
            <person name="Young S.K."/>
            <person name="Furuya K."/>
            <person name="Guo Y."/>
            <person name="Pidoux A."/>
            <person name="Chen H.M."/>
            <person name="Robbertse B."/>
            <person name="Goldberg J.M."/>
            <person name="Aoki K."/>
            <person name="Bayne E.H."/>
            <person name="Berlin A.M."/>
            <person name="Desjardins C.A."/>
            <person name="Dobbs E."/>
            <person name="Dukaj L."/>
            <person name="Fan L."/>
            <person name="FitzGerald M.G."/>
            <person name="French C."/>
            <person name="Gujja S."/>
            <person name="Hansen K."/>
            <person name="Keifenheim D."/>
            <person name="Levin J.Z."/>
            <person name="Mosher R.A."/>
            <person name="Mueller C.A."/>
            <person name="Pfiffner J."/>
            <person name="Priest M."/>
            <person name="Russ C."/>
            <person name="Smialowska A."/>
            <person name="Swoboda P."/>
            <person name="Sykes S.M."/>
            <person name="Vaughn M."/>
            <person name="Vengrova S."/>
            <person name="Yoder R."/>
            <person name="Zeng Q."/>
            <person name="Allshire R."/>
            <person name="Baulcombe D."/>
            <person name="Birren B.W."/>
            <person name="Brown W."/>
            <person name="Ekwall K."/>
            <person name="Kellis M."/>
            <person name="Leatherwood J."/>
            <person name="Levin H."/>
            <person name="Margalit H."/>
            <person name="Martienssen R."/>
            <person name="Nieduszynski C.A."/>
            <person name="Spatafora J.W."/>
            <person name="Friedman N."/>
            <person name="Dalgaard J.Z."/>
            <person name="Baumann P."/>
            <person name="Niki H."/>
            <person name="Regev A."/>
            <person name="Nusbaum C."/>
        </authorList>
    </citation>
    <scope>NUCLEOTIDE SEQUENCE [LARGE SCALE GENOMIC DNA]</scope>
    <source>
        <strain evidence="7">yFS275 / FY16936</strain>
    </source>
</reference>
<dbReference type="Pfam" id="PF22380">
    <property type="entry name" value="Chp1-like_SPOC"/>
    <property type="match status" value="1"/>
</dbReference>
<dbReference type="VEuPathDB" id="FungiDB:SJAG_03916"/>
<dbReference type="Pfam" id="PF21484">
    <property type="entry name" value="Chp1-like_PIN"/>
    <property type="match status" value="1"/>
</dbReference>
<dbReference type="InterPro" id="IPR049937">
    <property type="entry name" value="CD_Chp1-like"/>
</dbReference>
<feature type="compositionally biased region" description="Low complexity" evidence="3">
    <location>
        <begin position="135"/>
        <end position="145"/>
    </location>
</feature>
<dbReference type="SUPFAM" id="SSF54928">
    <property type="entry name" value="RNA-binding domain, RBD"/>
    <property type="match status" value="1"/>
</dbReference>
<feature type="domain" description="Chromo" evidence="4">
    <location>
        <begin position="13"/>
        <end position="88"/>
    </location>
</feature>
<dbReference type="Gene3D" id="3.40.1010.30">
    <property type="match status" value="1"/>
</dbReference>
<evidence type="ECO:0000313" key="6">
    <source>
        <dbReference type="JaponicusDB" id="SJAG_03916"/>
    </source>
</evidence>
<dbReference type="JaponicusDB" id="SJAG_03916">
    <property type="gene designation" value="chp1"/>
</dbReference>
<dbReference type="AlphaFoldDB" id="B6K5E2"/>
<feature type="compositionally biased region" description="Basic and acidic residues" evidence="3">
    <location>
        <begin position="490"/>
        <end position="547"/>
    </location>
</feature>
<dbReference type="HOGENOM" id="CLU_307797_0_0_1"/>
<sequence>MDSSDDEYDSDVYEVEHILDEKTDENGNTLYYIKWAGYEWYDNTWEPEANLVGADLALKDWKKRKELISRNLIKPYDSEGNERRKEERELEEQKKEKERRRLRLLVQAEREKSKRQTKRSTAVTSRQSTKRKKAAAAAAASPTSTKKTRTKKTASSKSTTTTSTKKKRIIIDDEDEEDGEDGEEEAIAVPRKSHRAKAKPETINVPDSDNSDNEELPSFQKNDKRSAADTSMESGNSSISSELPPLLDTDMLDVTETLFRPQTAKTRSAKPAKVKPIPPRKKTKAKQTLVQDESSVADGKAPDAASLFVDGLTNLSQIKFKKHEPASVSRTVVITGFPMETSESDFREYFAFITKDMSVSLSSPLSKQASKNVAYVKFDTADHALLACEKGHPQWRVAPSQDSLYERSLAGNDTVPEEEELVQPRSTHKSILKTAATKSSRLPKERLSVSFSEAPLKKNEDSKKEEEEEISTVEKTKSVDFDDSPLSLFDTKKSSSDEHLETGSKDAKDKTKTSKSPDKDKPKSPKSSEKEKPKSSKSTDKETDGKNKKSKKTSAKKSSRKKPIKPMIVGSSWTAVNSSQGLGATDSESKPDDSEPDSVVPPVAPLSDDENDDLEHLFSEDVSSPASSAKVVHIPDYWRFVLRSGKSLSFTGELELDLSKLKEEEENKPILQSLITKRQIDVVRFISTSHLELFGDCVKDIMQGNLYVRNDVDMNHFRNILVRSKGAGIVLEKEFSLLFFTSDNEPLMNMYKCSSGIKSPFWIVLLEPFAPMLRNWASKNSRATRIYNKSFPYLTYLLQLSNMDYVRAGAFQPGKVIVYADDGPETLEVVDMLRSAKVQFVMKKELNEKSMSSVNLILVHTSLKTNINELPFLTLAKRQVCRFYLFGVDTISKKRVSRPSLELGAPESVGKRVLHEYVQRLLPIFPRGGILSVTPIAFIKKPDIIKSVLPFIQLKITSWRFVLPVGYITMLRSCFEKYFPNEPSKKLNDCIATYNRLMEEAGSSTIMMLQDWEVIESEDESETLLNSLLFYQQKHYEQYRRFVLLHDVQKFPLKEPNGIETLTFNDFRQRFMSTVGLG</sequence>
<dbReference type="SMART" id="SM00298">
    <property type="entry name" value="CHROMO"/>
    <property type="match status" value="1"/>
</dbReference>
<accession>B6K5E2</accession>
<protein>
    <submittedName>
        <fullName evidence="5">Chromodomain protein Chp1</fullName>
    </submittedName>
</protein>
<evidence type="ECO:0000256" key="1">
    <source>
        <dbReference type="ARBA" id="ARBA00004123"/>
    </source>
</evidence>
<dbReference type="Gene3D" id="3.40.50.11490">
    <property type="match status" value="1"/>
</dbReference>
<evidence type="ECO:0000256" key="3">
    <source>
        <dbReference type="SAM" id="MobiDB-lite"/>
    </source>
</evidence>
<dbReference type="Gene3D" id="3.30.70.330">
    <property type="match status" value="1"/>
</dbReference>
<dbReference type="PROSITE" id="PS00598">
    <property type="entry name" value="CHROMO_1"/>
    <property type="match status" value="1"/>
</dbReference>
<dbReference type="InterPro" id="IPR048709">
    <property type="entry name" value="Chp1_PIN"/>
</dbReference>
<evidence type="ECO:0000259" key="4">
    <source>
        <dbReference type="PROSITE" id="PS50013"/>
    </source>
</evidence>
<evidence type="ECO:0000256" key="2">
    <source>
        <dbReference type="ARBA" id="ARBA00023242"/>
    </source>
</evidence>